<name>A0A4C1VXP8_EUMVA</name>
<gene>
    <name evidence="2" type="ORF">EVAR_21969_1</name>
</gene>
<organism evidence="2 3">
    <name type="scientific">Eumeta variegata</name>
    <name type="common">Bagworm moth</name>
    <name type="synonym">Eumeta japonica</name>
    <dbReference type="NCBI Taxonomy" id="151549"/>
    <lineage>
        <taxon>Eukaryota</taxon>
        <taxon>Metazoa</taxon>
        <taxon>Ecdysozoa</taxon>
        <taxon>Arthropoda</taxon>
        <taxon>Hexapoda</taxon>
        <taxon>Insecta</taxon>
        <taxon>Pterygota</taxon>
        <taxon>Neoptera</taxon>
        <taxon>Endopterygota</taxon>
        <taxon>Lepidoptera</taxon>
        <taxon>Glossata</taxon>
        <taxon>Ditrysia</taxon>
        <taxon>Tineoidea</taxon>
        <taxon>Psychidae</taxon>
        <taxon>Oiketicinae</taxon>
        <taxon>Eumeta</taxon>
    </lineage>
</organism>
<evidence type="ECO:0008006" key="4">
    <source>
        <dbReference type="Google" id="ProtNLM"/>
    </source>
</evidence>
<evidence type="ECO:0000256" key="1">
    <source>
        <dbReference type="SAM" id="MobiDB-lite"/>
    </source>
</evidence>
<dbReference type="EMBL" id="BGZK01000422">
    <property type="protein sequence ID" value="GBP42694.1"/>
    <property type="molecule type" value="Genomic_DNA"/>
</dbReference>
<accession>A0A4C1VXP8</accession>
<proteinExistence type="predicted"/>
<dbReference type="STRING" id="151549.A0A4C1VXP8"/>
<comment type="caution">
    <text evidence="2">The sequence shown here is derived from an EMBL/GenBank/DDBJ whole genome shotgun (WGS) entry which is preliminary data.</text>
</comment>
<feature type="region of interest" description="Disordered" evidence="1">
    <location>
        <begin position="218"/>
        <end position="265"/>
    </location>
</feature>
<feature type="compositionally biased region" description="Polar residues" evidence="1">
    <location>
        <begin position="233"/>
        <end position="250"/>
    </location>
</feature>
<dbReference type="OrthoDB" id="4327074at2759"/>
<reference evidence="2 3" key="1">
    <citation type="journal article" date="2019" name="Commun. Biol.">
        <title>The bagworm genome reveals a unique fibroin gene that provides high tensile strength.</title>
        <authorList>
            <person name="Kono N."/>
            <person name="Nakamura H."/>
            <person name="Ohtoshi R."/>
            <person name="Tomita M."/>
            <person name="Numata K."/>
            <person name="Arakawa K."/>
        </authorList>
    </citation>
    <scope>NUCLEOTIDE SEQUENCE [LARGE SCALE GENOMIC DNA]</scope>
</reference>
<evidence type="ECO:0000313" key="2">
    <source>
        <dbReference type="EMBL" id="GBP42694.1"/>
    </source>
</evidence>
<protein>
    <recommendedName>
        <fullName evidence="4">HTH CENPB-type domain-containing protein</fullName>
    </recommendedName>
</protein>
<dbReference type="AntiFam" id="ANF00011">
    <property type="entry name" value="tRNA translation"/>
</dbReference>
<feature type="compositionally biased region" description="Low complexity" evidence="1">
    <location>
        <begin position="251"/>
        <end position="261"/>
    </location>
</feature>
<evidence type="ECO:0000313" key="3">
    <source>
        <dbReference type="Proteomes" id="UP000299102"/>
    </source>
</evidence>
<dbReference type="Proteomes" id="UP000299102">
    <property type="component" value="Unassembled WGS sequence"/>
</dbReference>
<dbReference type="AlphaFoldDB" id="A0A4C1VXP8"/>
<keyword evidence="3" id="KW-1185">Reference proteome</keyword>
<feature type="region of interest" description="Disordered" evidence="1">
    <location>
        <begin position="139"/>
        <end position="160"/>
    </location>
</feature>
<sequence length="416" mass="47240">MVDKTASVEWLRGFMKRHKDLAVRKPESTSLSRATSFNKTDVGAFFEKLASLYGKYRFPPHMIFNADETGCSTVSAPPKIIAEKGSKQIGQGFITTGIYPLNSKIFSEDDFLTSFVTNRPDPTLSEAVISENEVSITPELRINSDAPRSPNVRPHPIDSLTKDLTSSEHFIQPSTSLQQIVSPEIVRPFLKSGPRKNSKSNTRKMIWAIITDTPEKNKILEKETKSKARKSVTKNMKTEQSMRQLHTKQQSDTSDSSGSISLREDTNSDDDINLLEFRKRNIRSEKDKNYCVVCNENYAYSKEEWYQCKIHIGDAGVRTRASYMQSKRSTTELHPYQDDIITIIPLSYVFFIYELFRSIIDPHWRCWGSNPGPLTCKASALPLSYIPYQDDKITIHIGDAGVRTQGLLHAKQALYH</sequence>